<feature type="non-terminal residue" evidence="3">
    <location>
        <position position="110"/>
    </location>
</feature>
<evidence type="ECO:0000313" key="3">
    <source>
        <dbReference type="EMBL" id="PIO59755.1"/>
    </source>
</evidence>
<feature type="domain" description="AP complex mu/sigma subunit" evidence="2">
    <location>
        <begin position="85"/>
        <end position="109"/>
    </location>
</feature>
<evidence type="ECO:0000313" key="4">
    <source>
        <dbReference type="Proteomes" id="UP000230423"/>
    </source>
</evidence>
<reference evidence="3 4" key="1">
    <citation type="submission" date="2015-09" db="EMBL/GenBank/DDBJ databases">
        <title>Draft genome of the parasitic nematode Teladorsagia circumcincta isolate WARC Sus (inbred).</title>
        <authorList>
            <person name="Mitreva M."/>
        </authorList>
    </citation>
    <scope>NUCLEOTIDE SEQUENCE [LARGE SCALE GENOMIC DNA]</scope>
    <source>
        <strain evidence="3 4">S</strain>
    </source>
</reference>
<dbReference type="EMBL" id="KZ357003">
    <property type="protein sequence ID" value="PIO59755.1"/>
    <property type="molecule type" value="Genomic_DNA"/>
</dbReference>
<evidence type="ECO:0000259" key="2">
    <source>
        <dbReference type="Pfam" id="PF01217"/>
    </source>
</evidence>
<protein>
    <recommendedName>
        <fullName evidence="2">AP complex mu/sigma subunit domain-containing protein</fullName>
    </recommendedName>
</protein>
<dbReference type="Proteomes" id="UP000230423">
    <property type="component" value="Unassembled WGS sequence"/>
</dbReference>
<sequence>MAPWRYSVKTPQRETPRQRRKSPNAAGNKLDQAKLREVATKLTSTPVTATPKKEDLKVAAKTPREGKKSHESKELKQQGRISDKMMQFMLLFSRQGKLRLQKWYTAYQDK</sequence>
<dbReference type="AlphaFoldDB" id="A0A2G9TP94"/>
<keyword evidence="4" id="KW-1185">Reference proteome</keyword>
<feature type="region of interest" description="Disordered" evidence="1">
    <location>
        <begin position="1"/>
        <end position="80"/>
    </location>
</feature>
<dbReference type="Gene3D" id="3.30.450.60">
    <property type="match status" value="1"/>
</dbReference>
<accession>A0A2G9TP94</accession>
<evidence type="ECO:0000256" key="1">
    <source>
        <dbReference type="SAM" id="MobiDB-lite"/>
    </source>
</evidence>
<gene>
    <name evidence="3" type="ORF">TELCIR_18770</name>
</gene>
<proteinExistence type="predicted"/>
<organism evidence="3 4">
    <name type="scientific">Teladorsagia circumcincta</name>
    <name type="common">Brown stomach worm</name>
    <name type="synonym">Ostertagia circumcincta</name>
    <dbReference type="NCBI Taxonomy" id="45464"/>
    <lineage>
        <taxon>Eukaryota</taxon>
        <taxon>Metazoa</taxon>
        <taxon>Ecdysozoa</taxon>
        <taxon>Nematoda</taxon>
        <taxon>Chromadorea</taxon>
        <taxon>Rhabditida</taxon>
        <taxon>Rhabditina</taxon>
        <taxon>Rhabditomorpha</taxon>
        <taxon>Strongyloidea</taxon>
        <taxon>Trichostrongylidae</taxon>
        <taxon>Teladorsagia</taxon>
    </lineage>
</organism>
<name>A0A2G9TP94_TELCI</name>
<dbReference type="Pfam" id="PF01217">
    <property type="entry name" value="Clat_adaptor_s"/>
    <property type="match status" value="1"/>
</dbReference>
<feature type="compositionally biased region" description="Basic and acidic residues" evidence="1">
    <location>
        <begin position="51"/>
        <end position="80"/>
    </location>
</feature>
<dbReference type="InterPro" id="IPR022775">
    <property type="entry name" value="AP_mu_sigma_su"/>
</dbReference>